<dbReference type="Proteomes" id="UP001501637">
    <property type="component" value="Unassembled WGS sequence"/>
</dbReference>
<name>A0ABP6MAM9_9ACTN</name>
<evidence type="ECO:0000256" key="1">
    <source>
        <dbReference type="SAM" id="MobiDB-lite"/>
    </source>
</evidence>
<sequence>MIVFSTFARAGGKRTGPREDMTHGGLSVSGVPVDRVDMTTPRNMYCSTCKRDEPHHPLSKGEQKQLKDDSGLKYTGDYWACDAPGCGTLRTAFDKSPFYLPRKLK</sequence>
<keyword evidence="3" id="KW-1185">Reference proteome</keyword>
<reference evidence="3" key="1">
    <citation type="journal article" date="2019" name="Int. J. Syst. Evol. Microbiol.">
        <title>The Global Catalogue of Microorganisms (GCM) 10K type strain sequencing project: providing services to taxonomists for standard genome sequencing and annotation.</title>
        <authorList>
            <consortium name="The Broad Institute Genomics Platform"/>
            <consortium name="The Broad Institute Genome Sequencing Center for Infectious Disease"/>
            <person name="Wu L."/>
            <person name="Ma J."/>
        </authorList>
    </citation>
    <scope>NUCLEOTIDE SEQUENCE [LARGE SCALE GENOMIC DNA]</scope>
    <source>
        <strain evidence="3">JCM 9092</strain>
    </source>
</reference>
<proteinExistence type="predicted"/>
<evidence type="ECO:0000313" key="2">
    <source>
        <dbReference type="EMBL" id="GAA3094336.1"/>
    </source>
</evidence>
<gene>
    <name evidence="2" type="ORF">GCM10010449_17530</name>
</gene>
<organism evidence="2 3">
    <name type="scientific">Streptomyces rectiviolaceus</name>
    <dbReference type="NCBI Taxonomy" id="332591"/>
    <lineage>
        <taxon>Bacteria</taxon>
        <taxon>Bacillati</taxon>
        <taxon>Actinomycetota</taxon>
        <taxon>Actinomycetes</taxon>
        <taxon>Kitasatosporales</taxon>
        <taxon>Streptomycetaceae</taxon>
        <taxon>Streptomyces</taxon>
    </lineage>
</organism>
<evidence type="ECO:0000313" key="3">
    <source>
        <dbReference type="Proteomes" id="UP001501637"/>
    </source>
</evidence>
<protein>
    <submittedName>
        <fullName evidence="2">Uncharacterized protein</fullName>
    </submittedName>
</protein>
<accession>A0ABP6MAM9</accession>
<dbReference type="EMBL" id="BAAAUG010000025">
    <property type="protein sequence ID" value="GAA3094336.1"/>
    <property type="molecule type" value="Genomic_DNA"/>
</dbReference>
<comment type="caution">
    <text evidence="2">The sequence shown here is derived from an EMBL/GenBank/DDBJ whole genome shotgun (WGS) entry which is preliminary data.</text>
</comment>
<feature type="region of interest" description="Disordered" evidence="1">
    <location>
        <begin position="9"/>
        <end position="36"/>
    </location>
</feature>